<dbReference type="AlphaFoldDB" id="A0A429GFG3"/>
<feature type="transmembrane region" description="Helical" evidence="1">
    <location>
        <begin position="121"/>
        <end position="146"/>
    </location>
</feature>
<sequence length="604" mass="66456">MLSGFSSILMLQIFLKAGYLFPLSLPFLFMAIYYVMKEGSELRPAGLKEISEIVILIGGTVFYLIILYSLFGYSILMFIGAGKEMIRPFPLGVDIALSVLLLGISGRIWRYSWRSFAVTTIISLALSLSLLFLKMPFFPGLALLLAISSIVSPERNSIIALFLSLSLLTAGFVTPGGYSSFVLKKGEAADIQGHSIRIIGSSGVLSGSIDPHIADKDVISASRDTIFLAREMLNEIYYVMNGSKGDLNELLSYVGAMRNINIPFSARGNANITLLNSSTGKILVNSSGKIELNGSLSVNLMQLYSTYYYFPYASEAFCRMEMEDKFTGNATALITSDLSVNVPWGNMTFKRIFIWNIRSENGVIELRNGTVLFTQADLSIGNGSISLPIPYMPISVVEETGMKIEEILSGLDDEVAGMLMDYNTVINSTYSASCVPSCDYFLLLPDEVPEKLTMNFDLEVDGSRRSVPIVYDMRSFLVNGSFGESSTIMHLPLGDIQISIDGRSSVLGRNLSSALLLYISSLNITDRPRLLATKSLLVTRALYSTDVQTSIGDAALALIGRSQEETYIVKARYVPLINLLWILGVITSFSPWIELLQRRLRKSA</sequence>
<organism evidence="2 3">
    <name type="scientific">Candidatus Methanodesulfokora washburnensis</name>
    <dbReference type="NCBI Taxonomy" id="2478471"/>
    <lineage>
        <taxon>Archaea</taxon>
        <taxon>Thermoproteota</taxon>
        <taxon>Candidatus Korarchaeia</taxon>
        <taxon>Candidatus Korarchaeia incertae sedis</taxon>
        <taxon>Candidatus Methanodesulfokora</taxon>
    </lineage>
</organism>
<feature type="transmembrane region" description="Helical" evidence="1">
    <location>
        <begin position="12"/>
        <end position="33"/>
    </location>
</feature>
<reference evidence="2 3" key="1">
    <citation type="submission" date="2018-10" db="EMBL/GenBank/DDBJ databases">
        <title>Co-occurring genomic capacity for anaerobic methane metabolism and dissimilatory sulfite reduction discovered in the Korarchaeota.</title>
        <authorList>
            <person name="Mckay L.J."/>
            <person name="Dlakic M."/>
            <person name="Fields M.W."/>
            <person name="Delmont T.O."/>
            <person name="Eren A.M."/>
            <person name="Jay Z.J."/>
            <person name="Klingelsmith K.B."/>
            <person name="Rusch D.B."/>
            <person name="Inskeep W.P."/>
        </authorList>
    </citation>
    <scope>NUCLEOTIDE SEQUENCE [LARGE SCALE GENOMIC DNA]</scope>
    <source>
        <strain evidence="2 3">MDKW</strain>
    </source>
</reference>
<feature type="transmembrane region" description="Helical" evidence="1">
    <location>
        <begin position="158"/>
        <end position="178"/>
    </location>
</feature>
<protein>
    <submittedName>
        <fullName evidence="2">Uncharacterized protein</fullName>
    </submittedName>
</protein>
<dbReference type="Proteomes" id="UP000277582">
    <property type="component" value="Unassembled WGS sequence"/>
</dbReference>
<keyword evidence="3" id="KW-1185">Reference proteome</keyword>
<name>A0A429GFG3_9CREN</name>
<dbReference type="EMBL" id="RCOS01000149">
    <property type="protein sequence ID" value="RSN72508.1"/>
    <property type="molecule type" value="Genomic_DNA"/>
</dbReference>
<comment type="caution">
    <text evidence="2">The sequence shown here is derived from an EMBL/GenBank/DDBJ whole genome shotgun (WGS) entry which is preliminary data.</text>
</comment>
<evidence type="ECO:0000313" key="2">
    <source>
        <dbReference type="EMBL" id="RSN72508.1"/>
    </source>
</evidence>
<gene>
    <name evidence="2" type="ORF">D6D85_13545</name>
</gene>
<proteinExistence type="predicted"/>
<feature type="transmembrane region" description="Helical" evidence="1">
    <location>
        <begin position="573"/>
        <end position="593"/>
    </location>
</feature>
<keyword evidence="1" id="KW-0472">Membrane</keyword>
<feature type="transmembrane region" description="Helical" evidence="1">
    <location>
        <begin position="53"/>
        <end position="79"/>
    </location>
</feature>
<feature type="transmembrane region" description="Helical" evidence="1">
    <location>
        <begin position="91"/>
        <end position="109"/>
    </location>
</feature>
<evidence type="ECO:0000313" key="3">
    <source>
        <dbReference type="Proteomes" id="UP000277582"/>
    </source>
</evidence>
<evidence type="ECO:0000256" key="1">
    <source>
        <dbReference type="SAM" id="Phobius"/>
    </source>
</evidence>
<keyword evidence="1" id="KW-1133">Transmembrane helix</keyword>
<accession>A0A429GFG3</accession>
<keyword evidence="1" id="KW-0812">Transmembrane</keyword>